<evidence type="ECO:0000313" key="1">
    <source>
        <dbReference type="EMBL" id="MFD1043047.1"/>
    </source>
</evidence>
<dbReference type="RefSeq" id="WP_162377461.1">
    <property type="nucleotide sequence ID" value="NZ_JBHTKN010000007.1"/>
</dbReference>
<name>A0ABW3LYH5_9GAMM</name>
<dbReference type="InterPro" id="IPR016631">
    <property type="entry name" value="Regulatory_RpfE"/>
</dbReference>
<gene>
    <name evidence="1" type="ORF">ACFQ2N_11910</name>
</gene>
<reference evidence="2" key="1">
    <citation type="journal article" date="2019" name="Int. J. Syst. Evol. Microbiol.">
        <title>The Global Catalogue of Microorganisms (GCM) 10K type strain sequencing project: providing services to taxonomists for standard genome sequencing and annotation.</title>
        <authorList>
            <consortium name="The Broad Institute Genomics Platform"/>
            <consortium name="The Broad Institute Genome Sequencing Center for Infectious Disease"/>
            <person name="Wu L."/>
            <person name="Ma J."/>
        </authorList>
    </citation>
    <scope>NUCLEOTIDE SEQUENCE [LARGE SCALE GENOMIC DNA]</scope>
    <source>
        <strain evidence="2">CCUG 55854</strain>
    </source>
</reference>
<proteinExistence type="predicted"/>
<keyword evidence="2" id="KW-1185">Reference proteome</keyword>
<comment type="caution">
    <text evidence="1">The sequence shown here is derived from an EMBL/GenBank/DDBJ whole genome shotgun (WGS) entry which is preliminary data.</text>
</comment>
<dbReference type="EMBL" id="JBHTKN010000007">
    <property type="protein sequence ID" value="MFD1043047.1"/>
    <property type="molecule type" value="Genomic_DNA"/>
</dbReference>
<dbReference type="Proteomes" id="UP001597033">
    <property type="component" value="Unassembled WGS sequence"/>
</dbReference>
<evidence type="ECO:0000313" key="2">
    <source>
        <dbReference type="Proteomes" id="UP001597033"/>
    </source>
</evidence>
<organism evidence="1 2">
    <name type="scientific">Pseudoxanthomonas kaohsiungensis</name>
    <dbReference type="NCBI Taxonomy" id="283923"/>
    <lineage>
        <taxon>Bacteria</taxon>
        <taxon>Pseudomonadati</taxon>
        <taxon>Pseudomonadota</taxon>
        <taxon>Gammaproteobacteria</taxon>
        <taxon>Lysobacterales</taxon>
        <taxon>Lysobacteraceae</taxon>
        <taxon>Pseudoxanthomonas</taxon>
    </lineage>
</organism>
<protein>
    <submittedName>
        <fullName evidence="1">Phosphoglycerate mutase</fullName>
    </submittedName>
</protein>
<dbReference type="PIRSF" id="PIRSF015283">
    <property type="entry name" value="Regulatory_RpfE"/>
    <property type="match status" value="1"/>
</dbReference>
<accession>A0ABW3LYH5</accession>
<sequence>MATITLLLPERTRLPGPLPAAIGRVLGRADRAEGERGSQAQLRRHFRLVPDHWPVAALTRRVDAGDNFDGSGGNVADAWLRADPAHVAPDLNGARLLGWGEGLGLEADDVRALLPALRPLFGDAGFQLDAPHPARWYLRLPEGTRLPALPGPEEAVGDDLFAALPQGGDAAARRWRALITEVQVVLHQHPRNRERAAQGKPAINALWFWGAGRLPASVQSRYLHVRSPDPLLQGLAQMAGAATSAPAAADGGAAGDSLVDMRRLRSMDMLAAQALPPLLQAMARREFDALQLDFEDGACFRLQHGQRRWQFWRRPLAILADAPGTTA</sequence>